<reference evidence="2" key="1">
    <citation type="submission" date="2016-11" db="UniProtKB">
        <authorList>
            <consortium name="WormBaseParasite"/>
        </authorList>
    </citation>
    <scope>IDENTIFICATION</scope>
    <source>
        <strain evidence="2">KR3021</strain>
    </source>
</reference>
<sequence length="403" mass="43859">MNCKIGTILIFAFVAFSSANFGSTLNSPNSECPCNKKTVQLPLCLCTPQIKAFFDASVKMACDCGNQKGVQTTTTIRPFVFQETAKASTTISFPNETQTTTLTYEIPPTFTFTSNPITTTTTTMIPTTSTTTQTTTSTTAKIAIVPYSDLPQIENGCAKCNKELFTIPLKISICESFCHNACSVECISSMLIHHQEGCSDECSSKCHDNCVKFTSGSVYKSNIQALFSPHISYQERKVESFTTSSVKPQVVKMLTPVVGASSVNDTRMNNTNLNNNFNSPNLIAYTPNTSNAKDISTTTPQSTTVLTTKNETLRSKESVSSTTTDPVPSPNPIPQPHLINNSSSIAEKMEDPPIKIVAKVDTCGGKCRSECFHICFKFKHITANQIVLCVPQCETACIKSCRH</sequence>
<dbReference type="WBParaSite" id="RSKR_0000531000.1">
    <property type="protein sequence ID" value="RSKR_0000531000.1"/>
    <property type="gene ID" value="RSKR_0000531000"/>
</dbReference>
<organism evidence="1 2">
    <name type="scientific">Rhabditophanes sp. KR3021</name>
    <dbReference type="NCBI Taxonomy" id="114890"/>
    <lineage>
        <taxon>Eukaryota</taxon>
        <taxon>Metazoa</taxon>
        <taxon>Ecdysozoa</taxon>
        <taxon>Nematoda</taxon>
        <taxon>Chromadorea</taxon>
        <taxon>Rhabditida</taxon>
        <taxon>Tylenchina</taxon>
        <taxon>Panagrolaimomorpha</taxon>
        <taxon>Strongyloidoidea</taxon>
        <taxon>Alloionematidae</taxon>
        <taxon>Rhabditophanes</taxon>
    </lineage>
</organism>
<dbReference type="Proteomes" id="UP000095286">
    <property type="component" value="Unplaced"/>
</dbReference>
<accession>A0AC35TY83</accession>
<name>A0AC35TY83_9BILA</name>
<evidence type="ECO:0000313" key="2">
    <source>
        <dbReference type="WBParaSite" id="RSKR_0000531000.1"/>
    </source>
</evidence>
<evidence type="ECO:0000313" key="1">
    <source>
        <dbReference type="Proteomes" id="UP000095286"/>
    </source>
</evidence>
<protein>
    <submittedName>
        <fullName evidence="2">Uncharacterized protein</fullName>
    </submittedName>
</protein>
<proteinExistence type="predicted"/>